<protein>
    <submittedName>
        <fullName evidence="2">DUF4440 domain-containing protein</fullName>
    </submittedName>
</protein>
<reference evidence="2 3" key="1">
    <citation type="submission" date="2018-05" db="EMBL/GenBank/DDBJ databases">
        <title>Streptomyces venezuelae.</title>
        <authorList>
            <person name="Kim W."/>
            <person name="Lee N."/>
            <person name="Cho B.-K."/>
        </authorList>
    </citation>
    <scope>NUCLEOTIDE SEQUENCE [LARGE SCALE GENOMIC DNA]</scope>
    <source>
        <strain evidence="2 3">ATCC 14584</strain>
    </source>
</reference>
<evidence type="ECO:0000313" key="3">
    <source>
        <dbReference type="Proteomes" id="UP000322927"/>
    </source>
</evidence>
<dbReference type="AlphaFoldDB" id="A0A5P2BVB8"/>
<organism evidence="2 3">
    <name type="scientific">Streptomyces venezuelae</name>
    <dbReference type="NCBI Taxonomy" id="54571"/>
    <lineage>
        <taxon>Bacteria</taxon>
        <taxon>Bacillati</taxon>
        <taxon>Actinomycetota</taxon>
        <taxon>Actinomycetes</taxon>
        <taxon>Kitasatosporales</taxon>
        <taxon>Streptomycetaceae</taxon>
        <taxon>Streptomyces</taxon>
    </lineage>
</organism>
<evidence type="ECO:0000259" key="1">
    <source>
        <dbReference type="Pfam" id="PF14534"/>
    </source>
</evidence>
<dbReference type="EMBL" id="CP029192">
    <property type="protein sequence ID" value="QES34435.1"/>
    <property type="molecule type" value="Genomic_DNA"/>
</dbReference>
<dbReference type="OrthoDB" id="7375616at2"/>
<dbReference type="Proteomes" id="UP000322927">
    <property type="component" value="Chromosome"/>
</dbReference>
<gene>
    <name evidence="2" type="ORF">DEJ48_14425</name>
</gene>
<sequence length="135" mass="14252">MTDSRSNTTTPGLPTRPEDVPAAFAARFNSGDAGAVRELYEERAAFVPESGDAVHGDAEIAAANAPFLALGLPITVRPRHIHVAGDIALLIVDWEIGAGEARSTATDVVRRGTDGCWRYVIDSPFGAAPGQDYFA</sequence>
<dbReference type="Gene3D" id="3.10.450.50">
    <property type="match status" value="1"/>
</dbReference>
<accession>A0A5P2BVB8</accession>
<evidence type="ECO:0000313" key="2">
    <source>
        <dbReference type="EMBL" id="QES34435.1"/>
    </source>
</evidence>
<proteinExistence type="predicted"/>
<name>A0A5P2BVB8_STRVZ</name>
<dbReference type="RefSeq" id="WP_150216507.1">
    <property type="nucleotide sequence ID" value="NZ_CP029192.1"/>
</dbReference>
<dbReference type="Pfam" id="PF14534">
    <property type="entry name" value="DUF4440"/>
    <property type="match status" value="1"/>
</dbReference>
<dbReference type="SUPFAM" id="SSF54427">
    <property type="entry name" value="NTF2-like"/>
    <property type="match status" value="1"/>
</dbReference>
<dbReference type="InterPro" id="IPR032710">
    <property type="entry name" value="NTF2-like_dom_sf"/>
</dbReference>
<feature type="domain" description="DUF4440" evidence="1">
    <location>
        <begin position="22"/>
        <end position="118"/>
    </location>
</feature>
<dbReference type="InterPro" id="IPR027843">
    <property type="entry name" value="DUF4440"/>
</dbReference>